<dbReference type="GO" id="GO:0005615">
    <property type="term" value="C:extracellular space"/>
    <property type="evidence" value="ECO:0007669"/>
    <property type="project" value="TreeGrafter"/>
</dbReference>
<reference evidence="19" key="2">
    <citation type="journal article" date="2007" name="PLoS Biol.">
        <title>Survey sequencing and comparative analysis of the elephant shark (Callorhinchus milii) genome.</title>
        <authorList>
            <person name="Venkatesh B."/>
            <person name="Kirkness E.F."/>
            <person name="Loh Y.H."/>
            <person name="Halpern A.L."/>
            <person name="Lee A.P."/>
            <person name="Johnson J."/>
            <person name="Dandona N."/>
            <person name="Viswanathan L.D."/>
            <person name="Tay A."/>
            <person name="Venter J.C."/>
            <person name="Strausberg R.L."/>
            <person name="Brenner S."/>
        </authorList>
    </citation>
    <scope>NUCLEOTIDE SEQUENCE [LARGE SCALE GENOMIC DNA]</scope>
</reference>
<dbReference type="AlphaFoldDB" id="V9KZ21"/>
<keyword evidence="4" id="KW-0217">Developmental protein</keyword>
<dbReference type="GO" id="GO:0030335">
    <property type="term" value="P:positive regulation of cell migration"/>
    <property type="evidence" value="ECO:0007669"/>
    <property type="project" value="TreeGrafter"/>
</dbReference>
<dbReference type="SUPFAM" id="SSF49854">
    <property type="entry name" value="Spermadhesin, CUB domain"/>
    <property type="match status" value="1"/>
</dbReference>
<dbReference type="GO" id="GO:0051781">
    <property type="term" value="P:positive regulation of cell division"/>
    <property type="evidence" value="ECO:0007669"/>
    <property type="project" value="UniProtKB-KW"/>
</dbReference>
<dbReference type="InterPro" id="IPR035914">
    <property type="entry name" value="Sperma_CUB_dom_sf"/>
</dbReference>
<dbReference type="CDD" id="cd00041">
    <property type="entry name" value="CUB"/>
    <property type="match status" value="1"/>
</dbReference>
<dbReference type="CDD" id="cd00135">
    <property type="entry name" value="PDGF"/>
    <property type="match status" value="1"/>
</dbReference>
<keyword evidence="8" id="KW-1015">Disulfide bond</keyword>
<keyword evidence="10" id="KW-0497">Mitogen</keyword>
<keyword evidence="7 13" id="KW-0339">Growth factor</keyword>
<gene>
    <name evidence="18" type="primary">pdgfd</name>
</gene>
<sequence length="373" mass="43013">MLLLFTLVIVFADLRLHGVKAQGGSIKALRSSTIQRDESNHLTAIYRQEDAVNVVNNGFIQSPRFPLNYPRSILLTWRLLSPENTRIQLVFDSRFGLEEPENDICRYDFVEVEDVSETNRVIRGRWCGNKEVPPRLTSKSNRLRITFKSDEYFVAKPGFRIYYSPVEVDDLQPLPSESNWEAVPSSVSGAFWHSSAVTASPQTADTLDEAIAGFNTIEELLKHLDPETWEDDLNSLFQDTSQFRGRTFHHERRTKADLNRMNDDVKRYSCTPRNYSVNLREELKQTNAVFFPRCLLVQRCGGNCACGTEHWRSCTCMPAKTVMKYHEVLRFVPEPGQPGQQRRRNKKKNINMVDIQLAHHERCDCICSSRPPR</sequence>
<dbReference type="GO" id="GO:0070374">
    <property type="term" value="P:positive regulation of ERK1 and ERK2 cascade"/>
    <property type="evidence" value="ECO:0007669"/>
    <property type="project" value="TreeGrafter"/>
</dbReference>
<evidence type="ECO:0000256" key="2">
    <source>
        <dbReference type="ARBA" id="ARBA00006686"/>
    </source>
</evidence>
<evidence type="ECO:0000313" key="17">
    <source>
        <dbReference type="EMBL" id="AFP04162.1"/>
    </source>
</evidence>
<evidence type="ECO:0000259" key="15">
    <source>
        <dbReference type="PROSITE" id="PS01180"/>
    </source>
</evidence>
<comment type="subcellular location">
    <subcellularLocation>
        <location evidence="1">Secreted</location>
    </subcellularLocation>
</comment>
<dbReference type="GO" id="GO:0005161">
    <property type="term" value="F:platelet-derived growth factor receptor binding"/>
    <property type="evidence" value="ECO:0007669"/>
    <property type="project" value="TreeGrafter"/>
</dbReference>
<dbReference type="PROSITE" id="PS01180">
    <property type="entry name" value="CUB"/>
    <property type="match status" value="1"/>
</dbReference>
<dbReference type="FunFam" id="2.10.90.10:FF:000010">
    <property type="entry name" value="Platelet derived growth factor C"/>
    <property type="match status" value="1"/>
</dbReference>
<keyword evidence="5" id="KW-0964">Secreted</keyword>
<dbReference type="Gene3D" id="2.60.120.290">
    <property type="entry name" value="Spermadhesin, CUB domain"/>
    <property type="match status" value="1"/>
</dbReference>
<feature type="domain" description="Platelet-derived growth factor (PDGF) family profile" evidence="16">
    <location>
        <begin position="257"/>
        <end position="365"/>
    </location>
</feature>
<evidence type="ECO:0000256" key="9">
    <source>
        <dbReference type="ARBA" id="ARBA00023180"/>
    </source>
</evidence>
<evidence type="ECO:0000256" key="10">
    <source>
        <dbReference type="ARBA" id="ARBA00023246"/>
    </source>
</evidence>
<dbReference type="GeneID" id="103185765"/>
<evidence type="ECO:0000256" key="4">
    <source>
        <dbReference type="ARBA" id="ARBA00022473"/>
    </source>
</evidence>
<accession>V9KZ21</accession>
<dbReference type="GO" id="GO:0008284">
    <property type="term" value="P:positive regulation of cell population proliferation"/>
    <property type="evidence" value="ECO:0007669"/>
    <property type="project" value="TreeGrafter"/>
</dbReference>
<organism evidence="17">
    <name type="scientific">Callorhinchus milii</name>
    <name type="common">Ghost shark</name>
    <dbReference type="NCBI Taxonomy" id="7868"/>
    <lineage>
        <taxon>Eukaryota</taxon>
        <taxon>Metazoa</taxon>
        <taxon>Chordata</taxon>
        <taxon>Craniata</taxon>
        <taxon>Vertebrata</taxon>
        <taxon>Chondrichthyes</taxon>
        <taxon>Holocephali</taxon>
        <taxon>Chimaeriformes</taxon>
        <taxon>Callorhinchidae</taxon>
        <taxon>Callorhinchus</taxon>
    </lineage>
</organism>
<evidence type="ECO:0000256" key="12">
    <source>
        <dbReference type="PROSITE-ProRule" id="PRU00059"/>
    </source>
</evidence>
<name>V9KZ21_CALMI</name>
<dbReference type="Gene3D" id="2.10.90.10">
    <property type="entry name" value="Cystine-knot cytokines"/>
    <property type="match status" value="1"/>
</dbReference>
<evidence type="ECO:0000256" key="13">
    <source>
        <dbReference type="RuleBase" id="RU003818"/>
    </source>
</evidence>
<feature type="chain" id="PRO_5044739603" description="Platelet-derived growth factor D" evidence="14">
    <location>
        <begin position="22"/>
        <end position="373"/>
    </location>
</feature>
<evidence type="ECO:0000256" key="14">
    <source>
        <dbReference type="SAM" id="SignalP"/>
    </source>
</evidence>
<dbReference type="EMBL" id="JW871644">
    <property type="protein sequence ID" value="AFP04162.1"/>
    <property type="molecule type" value="mRNA"/>
</dbReference>
<protein>
    <recommendedName>
        <fullName evidence="3">Platelet-derived growth factor D</fullName>
    </recommendedName>
</protein>
<dbReference type="STRING" id="7868.ENSCMIP00000039264"/>
<reference evidence="19" key="1">
    <citation type="journal article" date="2006" name="Science">
        <title>Ancient noncoding elements conserved in the human genome.</title>
        <authorList>
            <person name="Venkatesh B."/>
            <person name="Kirkness E.F."/>
            <person name="Loh Y.H."/>
            <person name="Halpern A.L."/>
            <person name="Lee A.P."/>
            <person name="Johnson J."/>
            <person name="Dandona N."/>
            <person name="Viswanathan L.D."/>
            <person name="Tay A."/>
            <person name="Venter J.C."/>
            <person name="Strausberg R.L."/>
            <person name="Brenner S."/>
        </authorList>
    </citation>
    <scope>NUCLEOTIDE SEQUENCE [LARGE SCALE GENOMIC DNA]</scope>
</reference>
<evidence type="ECO:0000256" key="11">
    <source>
        <dbReference type="ARBA" id="ARBA00026039"/>
    </source>
</evidence>
<dbReference type="InterPro" id="IPR000072">
    <property type="entry name" value="PDGF/VEGF_dom"/>
</dbReference>
<keyword evidence="9" id="KW-0325">Glycoprotein</keyword>
<dbReference type="GO" id="GO:0008083">
    <property type="term" value="F:growth factor activity"/>
    <property type="evidence" value="ECO:0007669"/>
    <property type="project" value="UniProtKB-KW"/>
</dbReference>
<evidence type="ECO:0000313" key="18">
    <source>
        <dbReference type="Ensembl" id="ENSCMIP00000039264.1"/>
    </source>
</evidence>
<comment type="caution">
    <text evidence="12">Lacks conserved residue(s) required for the propagation of feature annotation.</text>
</comment>
<dbReference type="Ensembl" id="ENSCMIT00000039831.1">
    <property type="protein sequence ID" value="ENSCMIP00000039264.1"/>
    <property type="gene ID" value="ENSCMIG00000016454.1"/>
</dbReference>
<comment type="similarity">
    <text evidence="2 13">Belongs to the PDGF/VEGF growth factor family.</text>
</comment>
<dbReference type="SUPFAM" id="SSF57501">
    <property type="entry name" value="Cystine-knot cytokines"/>
    <property type="match status" value="1"/>
</dbReference>
<feature type="domain" description="CUB" evidence="15">
    <location>
        <begin position="42"/>
        <end position="166"/>
    </location>
</feature>
<dbReference type="GO" id="GO:0051897">
    <property type="term" value="P:positive regulation of phosphatidylinositol 3-kinase/protein kinase B signal transduction"/>
    <property type="evidence" value="ECO:0007669"/>
    <property type="project" value="TreeGrafter"/>
</dbReference>
<comment type="subunit">
    <text evidence="11">Homodimer; disulfide-linked. Interacts with PDGFRB homodimers, and with heterodimers formed by PDGFRA and PDGFRB.</text>
</comment>
<evidence type="ECO:0000259" key="16">
    <source>
        <dbReference type="PROSITE" id="PS50278"/>
    </source>
</evidence>
<dbReference type="Pfam" id="PF00341">
    <property type="entry name" value="PDGF"/>
    <property type="match status" value="1"/>
</dbReference>
<dbReference type="PROSITE" id="PS50278">
    <property type="entry name" value="PDGF_2"/>
    <property type="match status" value="1"/>
</dbReference>
<evidence type="ECO:0000256" key="3">
    <source>
        <dbReference type="ARBA" id="ARBA00018876"/>
    </source>
</evidence>
<dbReference type="RefSeq" id="XP_042190498.1">
    <property type="nucleotide sequence ID" value="XM_042334564.1"/>
</dbReference>
<keyword evidence="14" id="KW-0732">Signal</keyword>
<evidence type="ECO:0000256" key="8">
    <source>
        <dbReference type="ARBA" id="ARBA00023157"/>
    </source>
</evidence>
<reference evidence="17 19" key="3">
    <citation type="journal article" date="2014" name="Nature">
        <title>Elephant shark genome provides unique insights into gnathostome evolution.</title>
        <authorList>
            <consortium name="International Elephant Shark Genome Sequencing Consortium"/>
            <person name="Venkatesh B."/>
            <person name="Lee A.P."/>
            <person name="Ravi V."/>
            <person name="Maurya A.K."/>
            <person name="Lian M.M."/>
            <person name="Swann J.B."/>
            <person name="Ohta Y."/>
            <person name="Flajnik M.F."/>
            <person name="Sutoh Y."/>
            <person name="Kasahara M."/>
            <person name="Hoon S."/>
            <person name="Gangu V."/>
            <person name="Roy S.W."/>
            <person name="Irimia M."/>
            <person name="Korzh V."/>
            <person name="Kondrychyn I."/>
            <person name="Lim Z.W."/>
            <person name="Tay B.H."/>
            <person name="Tohari S."/>
            <person name="Kong K.W."/>
            <person name="Ho S."/>
            <person name="Lorente-Galdos B."/>
            <person name="Quilez J."/>
            <person name="Marques-Bonet T."/>
            <person name="Raney B.J."/>
            <person name="Ingham P.W."/>
            <person name="Tay A."/>
            <person name="Hillier L.W."/>
            <person name="Minx P."/>
            <person name="Boehm T."/>
            <person name="Wilson R.K."/>
            <person name="Brenner S."/>
            <person name="Warren W.C."/>
        </authorList>
    </citation>
    <scope>NUCLEOTIDE SEQUENCE</scope>
    <source>
        <tissue evidence="17">Heart</tissue>
    </source>
</reference>
<dbReference type="SMART" id="SM00141">
    <property type="entry name" value="PDGF"/>
    <property type="match status" value="1"/>
</dbReference>
<dbReference type="PANTHER" id="PTHR11633">
    <property type="entry name" value="PLATELET-DERIVED GROWTH FACTOR"/>
    <property type="match status" value="1"/>
</dbReference>
<keyword evidence="6" id="KW-0165">Cleavage on pair of basic residues</keyword>
<feature type="signal peptide" evidence="14">
    <location>
        <begin position="1"/>
        <end position="21"/>
    </location>
</feature>
<dbReference type="InterPro" id="IPR000859">
    <property type="entry name" value="CUB_dom"/>
</dbReference>
<dbReference type="Proteomes" id="UP000314986">
    <property type="component" value="Unassembled WGS sequence"/>
</dbReference>
<dbReference type="InterPro" id="IPR029034">
    <property type="entry name" value="Cystine-knot_cytokine"/>
</dbReference>
<dbReference type="GeneTree" id="ENSGT00940000159575"/>
<dbReference type="Pfam" id="PF00431">
    <property type="entry name" value="CUB"/>
    <property type="match status" value="1"/>
</dbReference>
<dbReference type="OrthoDB" id="8641091at2759"/>
<proteinExistence type="evidence at transcript level"/>
<evidence type="ECO:0000313" key="19">
    <source>
        <dbReference type="Proteomes" id="UP000314986"/>
    </source>
</evidence>
<keyword evidence="19" id="KW-1185">Reference proteome</keyword>
<dbReference type="FunFam" id="2.60.120.290:FF:000017">
    <property type="entry name" value="Platelet derived growth factor C"/>
    <property type="match status" value="1"/>
</dbReference>
<evidence type="ECO:0000256" key="7">
    <source>
        <dbReference type="ARBA" id="ARBA00023030"/>
    </source>
</evidence>
<dbReference type="SMART" id="SM00042">
    <property type="entry name" value="CUB"/>
    <property type="match status" value="1"/>
</dbReference>
<dbReference type="OMA" id="HHETCEC"/>
<reference evidence="18" key="4">
    <citation type="submission" date="2025-05" db="UniProtKB">
        <authorList>
            <consortium name="Ensembl"/>
        </authorList>
    </citation>
    <scope>IDENTIFICATION</scope>
</reference>
<dbReference type="GO" id="GO:0016020">
    <property type="term" value="C:membrane"/>
    <property type="evidence" value="ECO:0007669"/>
    <property type="project" value="InterPro"/>
</dbReference>
<dbReference type="PANTHER" id="PTHR11633:SF4">
    <property type="entry name" value="PLATELET-DERIVED GROWTH FACTOR D"/>
    <property type="match status" value="1"/>
</dbReference>
<evidence type="ECO:0000256" key="5">
    <source>
        <dbReference type="ARBA" id="ARBA00022525"/>
    </source>
</evidence>
<evidence type="ECO:0000256" key="6">
    <source>
        <dbReference type="ARBA" id="ARBA00022685"/>
    </source>
</evidence>
<dbReference type="GO" id="GO:0048008">
    <property type="term" value="P:platelet-derived growth factor receptor signaling pathway"/>
    <property type="evidence" value="ECO:0007669"/>
    <property type="project" value="TreeGrafter"/>
</dbReference>
<evidence type="ECO:0000256" key="1">
    <source>
        <dbReference type="ARBA" id="ARBA00004613"/>
    </source>
</evidence>